<comment type="caution">
    <text evidence="1">The sequence shown here is derived from an EMBL/GenBank/DDBJ whole genome shotgun (WGS) entry which is preliminary data.</text>
</comment>
<accession>A0A812Q9Y5</accession>
<organism evidence="1 2">
    <name type="scientific">Symbiodinium pilosum</name>
    <name type="common">Dinoflagellate</name>
    <dbReference type="NCBI Taxonomy" id="2952"/>
    <lineage>
        <taxon>Eukaryota</taxon>
        <taxon>Sar</taxon>
        <taxon>Alveolata</taxon>
        <taxon>Dinophyceae</taxon>
        <taxon>Suessiales</taxon>
        <taxon>Symbiodiniaceae</taxon>
        <taxon>Symbiodinium</taxon>
    </lineage>
</organism>
<dbReference type="AlphaFoldDB" id="A0A812Q9Y5"/>
<proteinExistence type="predicted"/>
<protein>
    <submittedName>
        <fullName evidence="1">CAT1 protein</fullName>
    </submittedName>
</protein>
<dbReference type="OrthoDB" id="439554at2759"/>
<feature type="non-terminal residue" evidence="1">
    <location>
        <position position="1"/>
    </location>
</feature>
<dbReference type="EMBL" id="CAJNIZ010015558">
    <property type="protein sequence ID" value="CAE7374598.1"/>
    <property type="molecule type" value="Genomic_DNA"/>
</dbReference>
<reference evidence="1" key="1">
    <citation type="submission" date="2021-02" db="EMBL/GenBank/DDBJ databases">
        <authorList>
            <person name="Dougan E. K."/>
            <person name="Rhodes N."/>
            <person name="Thang M."/>
            <person name="Chan C."/>
        </authorList>
    </citation>
    <scope>NUCLEOTIDE SEQUENCE</scope>
</reference>
<evidence type="ECO:0000313" key="2">
    <source>
        <dbReference type="Proteomes" id="UP000649617"/>
    </source>
</evidence>
<keyword evidence="2" id="KW-1185">Reference proteome</keyword>
<dbReference type="Gene3D" id="3.20.20.80">
    <property type="entry name" value="Glycosidases"/>
    <property type="match status" value="1"/>
</dbReference>
<name>A0A812Q9Y5_SYMPI</name>
<evidence type="ECO:0000313" key="1">
    <source>
        <dbReference type="EMBL" id="CAE7374598.1"/>
    </source>
</evidence>
<gene>
    <name evidence="1" type="primary">CAT1</name>
    <name evidence="1" type="ORF">SPIL2461_LOCUS9101</name>
</gene>
<dbReference type="InterPro" id="IPR017853">
    <property type="entry name" value="GH"/>
</dbReference>
<dbReference type="SUPFAM" id="SSF51445">
    <property type="entry name" value="(Trans)glycosidases"/>
    <property type="match status" value="1"/>
</dbReference>
<sequence>VGGFHHAQLAKQLGFEAFRTWGLDQLRWVLKDAASTGFKVMVGIDMTRDPQYYKGDEHCDDLEGSSFWQKEAKRILERVDQSKYDEHILMWLVGNELETPIDAEKGSDCLWRRVNWMAGKIKEVDPNHPTGIALAGIATPKVAKMAKLCPKIDVLGTNLYGNAIRDVGARLRAAGWRKPWAFTECGPLGPWEVPRTSWGAVLEQSSTDKGQFLKRGLRLCMDDEMCVGFMAFLWGWKWEKTGTWFGLMDSWHEANGYGYLNDMGQPLYDIFGPKDKTAFRIHIDKLLVAGGREVPLGFSAHRGAEVQLDLFAIATAFPGDTGAWASWAVTKETPINPESDGNIAEKQLPVIKDVVEACPNSFRAKLKTWELEEGGSYRLYAFARRIHHGGLPGYPPIVEASISVPFHIGPQNCSDVESGTCFEEATRVMNSARRMGHADWPAAGLLPTSTFKEFQAALHVQRQAGCPAPCSVDVGVNSSSTCIAATQLRYVVDVPAAQKLLEPPEITFSGECSTAQPPEECFYGTKWLLDTGRYSMPEAFPEVTITSTFEDAQLALWKRAKNHCKRPCPDATQAAFYK</sequence>
<dbReference type="Proteomes" id="UP000649617">
    <property type="component" value="Unassembled WGS sequence"/>
</dbReference>